<dbReference type="PANTHER" id="PTHR43050">
    <property type="entry name" value="SERINE / THREONINE RACEMASE FAMILY MEMBER"/>
    <property type="match status" value="1"/>
</dbReference>
<evidence type="ECO:0000259" key="3">
    <source>
        <dbReference type="Pfam" id="PF00291"/>
    </source>
</evidence>
<keyword evidence="5" id="KW-1185">Reference proteome</keyword>
<organism evidence="4 5">
    <name type="scientific">Lysobacter soyae</name>
    <dbReference type="NCBI Taxonomy" id="2764185"/>
    <lineage>
        <taxon>Bacteria</taxon>
        <taxon>Pseudomonadati</taxon>
        <taxon>Pseudomonadota</taxon>
        <taxon>Gammaproteobacteria</taxon>
        <taxon>Lysobacterales</taxon>
        <taxon>Lysobacteraceae</taxon>
        <taxon>Lysobacter</taxon>
    </lineage>
</organism>
<evidence type="ECO:0000313" key="4">
    <source>
        <dbReference type="EMBL" id="QYR52130.1"/>
    </source>
</evidence>
<reference evidence="4 5" key="1">
    <citation type="submission" date="2021-08" db="EMBL/GenBank/DDBJ databases">
        <title>Lysobacter sp. strain CJ11 Genome sequencing and assembly.</title>
        <authorList>
            <person name="Kim I."/>
        </authorList>
    </citation>
    <scope>NUCLEOTIDE SEQUENCE [LARGE SCALE GENOMIC DNA]</scope>
    <source>
        <strain evidence="4 5">CJ11</strain>
    </source>
</reference>
<dbReference type="InterPro" id="IPR001926">
    <property type="entry name" value="TrpB-like_PALP"/>
</dbReference>
<dbReference type="GO" id="GO:0030848">
    <property type="term" value="F:threo-3-hydroxyaspartate ammonia-lyase activity"/>
    <property type="evidence" value="ECO:0007669"/>
    <property type="project" value="UniProtKB-EC"/>
</dbReference>
<protein>
    <submittedName>
        <fullName evidence="4">Threo-3-hydroxy-L-aspartate ammonia-lyase</fullName>
        <ecNumber evidence="4">4.3.1.16</ecNumber>
    </submittedName>
</protein>
<dbReference type="Pfam" id="PF00291">
    <property type="entry name" value="PALP"/>
    <property type="match status" value="1"/>
</dbReference>
<dbReference type="Gene3D" id="3.40.50.1100">
    <property type="match status" value="2"/>
</dbReference>
<dbReference type="SUPFAM" id="SSF53686">
    <property type="entry name" value="Tryptophan synthase beta subunit-like PLP-dependent enzymes"/>
    <property type="match status" value="1"/>
</dbReference>
<evidence type="ECO:0000256" key="2">
    <source>
        <dbReference type="ARBA" id="ARBA00022898"/>
    </source>
</evidence>
<sequence length="322" mass="34059">MHAVVFEDIVTAADRIACAVNKTPVLTSSALNALTGLDLHFKCENFQRVGAFKMRGAYNALSQFDADQKRHGVVTASSGNHAQAIACSARLLQMPATIVMPADAPVIKIAATKAYGAEVRFYDRYQENRESICDEIAAHSGMTIIPPFNHPHVIAGQGTVALEFMQEVPDLEVICAPLGGGGLLAGTAIAAKALQPDIRVIGCEPLAGNDGQQSFQKGEIVQIDTPKTIADGAQTQALGTLTFDIIRSLVTDVVAVDDPALIQAMQLYAERMKIWVEPTGCLGLGALVSGALQLPAGTRVGVIISGGNVDATRFLQLIQSLR</sequence>
<dbReference type="Proteomes" id="UP000824755">
    <property type="component" value="Chromosome"/>
</dbReference>
<evidence type="ECO:0000256" key="1">
    <source>
        <dbReference type="ARBA" id="ARBA00001933"/>
    </source>
</evidence>
<dbReference type="CDD" id="cd01562">
    <property type="entry name" value="Thr-dehyd"/>
    <property type="match status" value="1"/>
</dbReference>
<comment type="cofactor">
    <cofactor evidence="1">
        <name>pyridoxal 5'-phosphate</name>
        <dbReference type="ChEBI" id="CHEBI:597326"/>
    </cofactor>
</comment>
<dbReference type="InterPro" id="IPR036052">
    <property type="entry name" value="TrpB-like_PALP_sf"/>
</dbReference>
<dbReference type="PANTHER" id="PTHR43050:SF1">
    <property type="entry name" value="SERINE RACEMASE"/>
    <property type="match status" value="1"/>
</dbReference>
<keyword evidence="4" id="KW-0456">Lyase</keyword>
<dbReference type="RefSeq" id="WP_220378918.1">
    <property type="nucleotide sequence ID" value="NZ_CP080544.1"/>
</dbReference>
<name>A0ABX8WLY5_9GAMM</name>
<keyword evidence="2" id="KW-0663">Pyridoxal phosphate</keyword>
<gene>
    <name evidence="4" type="ORF">H8L67_05770</name>
</gene>
<evidence type="ECO:0000313" key="5">
    <source>
        <dbReference type="Proteomes" id="UP000824755"/>
    </source>
</evidence>
<accession>A0ABX8WLY5</accession>
<dbReference type="EMBL" id="CP080544">
    <property type="protein sequence ID" value="QYR52130.1"/>
    <property type="molecule type" value="Genomic_DNA"/>
</dbReference>
<proteinExistence type="predicted"/>
<dbReference type="EC" id="4.3.1.16" evidence="4"/>
<feature type="domain" description="Tryptophan synthase beta chain-like PALP" evidence="3">
    <location>
        <begin position="20"/>
        <end position="306"/>
    </location>
</feature>
<dbReference type="NCBIfam" id="NF005454">
    <property type="entry name" value="PRK07048.1"/>
    <property type="match status" value="1"/>
</dbReference>